<evidence type="ECO:0000313" key="3">
    <source>
        <dbReference type="Proteomes" id="UP000233469"/>
    </source>
</evidence>
<name>A0A2N1MQG8_9GLOM</name>
<evidence type="ECO:0000313" key="2">
    <source>
        <dbReference type="EMBL" id="PKK63881.1"/>
    </source>
</evidence>
<comment type="caution">
    <text evidence="2">The sequence shown here is derived from an EMBL/GenBank/DDBJ whole genome shotgun (WGS) entry which is preliminary data.</text>
</comment>
<gene>
    <name evidence="2" type="ORF">RhiirC2_788264</name>
</gene>
<sequence>MWTDDEVRMLIDERKEGNAHYHSLGGGNCKRAWWISTAGKINQRFKTVYTGRQASEKFHGSGKITKNGERYYLEFRNKIAIPTVTNTIAMATVTNTTIATAAGSESAPTTTAAGLRSESEGSGSKITKATATATAGSGTGSSSNI</sequence>
<feature type="compositionally biased region" description="Low complexity" evidence="1">
    <location>
        <begin position="122"/>
        <end position="145"/>
    </location>
</feature>
<protein>
    <submittedName>
        <fullName evidence="2">Uncharacterized protein</fullName>
    </submittedName>
</protein>
<reference evidence="2 3" key="1">
    <citation type="submission" date="2016-04" db="EMBL/GenBank/DDBJ databases">
        <title>Genome analyses suggest a sexual origin of heterokaryosis in a supposedly ancient asexual fungus.</title>
        <authorList>
            <person name="Ropars J."/>
            <person name="Sedzielewska K."/>
            <person name="Noel J."/>
            <person name="Charron P."/>
            <person name="Farinelli L."/>
            <person name="Marton T."/>
            <person name="Kruger M."/>
            <person name="Pelin A."/>
            <person name="Brachmann A."/>
            <person name="Corradi N."/>
        </authorList>
    </citation>
    <scope>NUCLEOTIDE SEQUENCE [LARGE SCALE GENOMIC DNA]</scope>
    <source>
        <strain evidence="2 3">C2</strain>
    </source>
</reference>
<dbReference type="VEuPathDB" id="FungiDB:RhiirFUN_014024"/>
<evidence type="ECO:0000256" key="1">
    <source>
        <dbReference type="SAM" id="MobiDB-lite"/>
    </source>
</evidence>
<reference evidence="2 3" key="2">
    <citation type="submission" date="2017-10" db="EMBL/GenBank/DDBJ databases">
        <title>Extensive intraspecific genome diversity in a model arbuscular mycorrhizal fungus.</title>
        <authorList>
            <person name="Chen E.C.H."/>
            <person name="Morin E."/>
            <person name="Baudet D."/>
            <person name="Noel J."/>
            <person name="Ndikumana S."/>
            <person name="Charron P."/>
            <person name="St-Onge C."/>
            <person name="Giorgi J."/>
            <person name="Grigoriev I.V."/>
            <person name="Roux C."/>
            <person name="Martin F.M."/>
            <person name="Corradi N."/>
        </authorList>
    </citation>
    <scope>NUCLEOTIDE SEQUENCE [LARGE SCALE GENOMIC DNA]</scope>
    <source>
        <strain evidence="2 3">C2</strain>
    </source>
</reference>
<dbReference type="VEuPathDB" id="FungiDB:RhiirA1_482829"/>
<dbReference type="Proteomes" id="UP000233469">
    <property type="component" value="Unassembled WGS sequence"/>
</dbReference>
<dbReference type="VEuPathDB" id="FungiDB:FUN_020425"/>
<organism evidence="2 3">
    <name type="scientific">Rhizophagus irregularis</name>
    <dbReference type="NCBI Taxonomy" id="588596"/>
    <lineage>
        <taxon>Eukaryota</taxon>
        <taxon>Fungi</taxon>
        <taxon>Fungi incertae sedis</taxon>
        <taxon>Mucoromycota</taxon>
        <taxon>Glomeromycotina</taxon>
        <taxon>Glomeromycetes</taxon>
        <taxon>Glomerales</taxon>
        <taxon>Glomeraceae</taxon>
        <taxon>Rhizophagus</taxon>
    </lineage>
</organism>
<dbReference type="AlphaFoldDB" id="A0A2N1MQG8"/>
<feature type="region of interest" description="Disordered" evidence="1">
    <location>
        <begin position="103"/>
        <end position="145"/>
    </location>
</feature>
<accession>A0A2N1MQG8</accession>
<dbReference type="EMBL" id="LLXL01001551">
    <property type="protein sequence ID" value="PKK63881.1"/>
    <property type="molecule type" value="Genomic_DNA"/>
</dbReference>
<proteinExistence type="predicted"/>